<sequence length="119" mass="13538">MEHIFPKRTDKKCACGCGANLPKGKRRWYSEVCQKKSLIQFLIIKGDPVVIRSELFKTDQGYCRNCGVYDSEWQADHIIAVINGGGGKGIENYQTLCLTCHKEKTIRDLRGFNLGKNKR</sequence>
<keyword evidence="3" id="KW-1185">Reference proteome</keyword>
<reference evidence="2 3" key="1">
    <citation type="submission" date="2019-09" db="EMBL/GenBank/DDBJ databases">
        <title>FDA dAtabase for Regulatory Grade micrObial Sequences (FDA-ARGOS): Supporting development and validation of Infectious Disease Dx tests.</title>
        <authorList>
            <person name="Sciortino C."/>
            <person name="Tallon L."/>
            <person name="Sadzewicz L."/>
            <person name="Vavikolanu K."/>
            <person name="Mehta A."/>
            <person name="Aluvathingal J."/>
            <person name="Nadendla S."/>
            <person name="Nandy P."/>
            <person name="Geyer C."/>
            <person name="Yan Y."/>
            <person name="Sichtig H."/>
        </authorList>
    </citation>
    <scope>NUCLEOTIDE SEQUENCE [LARGE SCALE GENOMIC DNA]</scope>
    <source>
        <strain evidence="2 3">FDAARGOS_636</strain>
    </source>
</reference>
<dbReference type="EMBL" id="CP050995">
    <property type="protein sequence ID" value="QIY92231.1"/>
    <property type="molecule type" value="Genomic_DNA"/>
</dbReference>
<dbReference type="SMART" id="SM00507">
    <property type="entry name" value="HNHc"/>
    <property type="match status" value="1"/>
</dbReference>
<dbReference type="Proteomes" id="UP000501570">
    <property type="component" value="Chromosome"/>
</dbReference>
<feature type="domain" description="HNH nuclease" evidence="1">
    <location>
        <begin position="50"/>
        <end position="102"/>
    </location>
</feature>
<evidence type="ECO:0000313" key="2">
    <source>
        <dbReference type="EMBL" id="QIY92231.1"/>
    </source>
</evidence>
<organism evidence="2 3">
    <name type="scientific">Chryseobacterium gallinarum</name>
    <dbReference type="NCBI Taxonomy" id="1324352"/>
    <lineage>
        <taxon>Bacteria</taxon>
        <taxon>Pseudomonadati</taxon>
        <taxon>Bacteroidota</taxon>
        <taxon>Flavobacteriia</taxon>
        <taxon>Flavobacteriales</taxon>
        <taxon>Weeksellaceae</taxon>
        <taxon>Chryseobacterium group</taxon>
        <taxon>Chryseobacterium</taxon>
    </lineage>
</organism>
<protein>
    <submittedName>
        <fullName evidence="2">HNH endonuclease</fullName>
    </submittedName>
</protein>
<keyword evidence="2" id="KW-0255">Endonuclease</keyword>
<dbReference type="GO" id="GO:0004519">
    <property type="term" value="F:endonuclease activity"/>
    <property type="evidence" value="ECO:0007669"/>
    <property type="project" value="UniProtKB-KW"/>
</dbReference>
<dbReference type="CDD" id="cd00085">
    <property type="entry name" value="HNHc"/>
    <property type="match status" value="1"/>
</dbReference>
<keyword evidence="2" id="KW-0378">Hydrolase</keyword>
<accession>A0ABX6KVP5</accession>
<name>A0ABX6KVP5_CHRGL</name>
<dbReference type="RefSeq" id="WP_168239239.1">
    <property type="nucleotide sequence ID" value="NZ_CP050995.1"/>
</dbReference>
<evidence type="ECO:0000259" key="1">
    <source>
        <dbReference type="SMART" id="SM00507"/>
    </source>
</evidence>
<dbReference type="InterPro" id="IPR002711">
    <property type="entry name" value="HNH"/>
</dbReference>
<dbReference type="Pfam" id="PF01844">
    <property type="entry name" value="HNH"/>
    <property type="match status" value="1"/>
</dbReference>
<evidence type="ECO:0000313" key="3">
    <source>
        <dbReference type="Proteomes" id="UP000501570"/>
    </source>
</evidence>
<dbReference type="InterPro" id="IPR003615">
    <property type="entry name" value="HNH_nuc"/>
</dbReference>
<keyword evidence="2" id="KW-0540">Nuclease</keyword>
<gene>
    <name evidence="2" type="ORF">FOB44_16870</name>
</gene>
<proteinExistence type="predicted"/>
<dbReference type="Gene3D" id="1.10.30.50">
    <property type="match status" value="1"/>
</dbReference>